<dbReference type="SMART" id="SM00862">
    <property type="entry name" value="Trans_reg_C"/>
    <property type="match status" value="1"/>
</dbReference>
<evidence type="ECO:0000256" key="5">
    <source>
        <dbReference type="ARBA" id="ARBA00023163"/>
    </source>
</evidence>
<keyword evidence="5" id="KW-0804">Transcription</keyword>
<keyword evidence="1 6" id="KW-0597">Phosphoprotein</keyword>
<feature type="domain" description="OmpR/PhoB-type" evidence="9">
    <location>
        <begin position="125"/>
        <end position="226"/>
    </location>
</feature>
<keyword evidence="4 7" id="KW-0238">DNA-binding</keyword>
<dbReference type="GO" id="GO:0000156">
    <property type="term" value="F:phosphorelay response regulator activity"/>
    <property type="evidence" value="ECO:0007669"/>
    <property type="project" value="TreeGrafter"/>
</dbReference>
<keyword evidence="11" id="KW-1185">Reference proteome</keyword>
<dbReference type="PROSITE" id="PS50110">
    <property type="entry name" value="RESPONSE_REGULATORY"/>
    <property type="match status" value="1"/>
</dbReference>
<evidence type="ECO:0000256" key="7">
    <source>
        <dbReference type="PROSITE-ProRule" id="PRU01091"/>
    </source>
</evidence>
<dbReference type="Proteomes" id="UP001139353">
    <property type="component" value="Unassembled WGS sequence"/>
</dbReference>
<feature type="domain" description="Response regulatory" evidence="8">
    <location>
        <begin position="4"/>
        <end position="118"/>
    </location>
</feature>
<comment type="caution">
    <text evidence="10">The sequence shown here is derived from an EMBL/GenBank/DDBJ whole genome shotgun (WGS) entry which is preliminary data.</text>
</comment>
<dbReference type="InterPro" id="IPR016032">
    <property type="entry name" value="Sig_transdc_resp-reg_C-effctor"/>
</dbReference>
<dbReference type="Pfam" id="PF00072">
    <property type="entry name" value="Response_reg"/>
    <property type="match status" value="1"/>
</dbReference>
<dbReference type="SUPFAM" id="SSF46894">
    <property type="entry name" value="C-terminal effector domain of the bipartite response regulators"/>
    <property type="match status" value="1"/>
</dbReference>
<dbReference type="SUPFAM" id="SSF52172">
    <property type="entry name" value="CheY-like"/>
    <property type="match status" value="1"/>
</dbReference>
<dbReference type="InterPro" id="IPR039420">
    <property type="entry name" value="WalR-like"/>
</dbReference>
<gene>
    <name evidence="10" type="ORF">LPC04_27170</name>
</gene>
<evidence type="ECO:0000256" key="4">
    <source>
        <dbReference type="ARBA" id="ARBA00023125"/>
    </source>
</evidence>
<proteinExistence type="predicted"/>
<dbReference type="InterPro" id="IPR001867">
    <property type="entry name" value="OmpR/PhoB-type_DNA-bd"/>
</dbReference>
<dbReference type="GO" id="GO:0006355">
    <property type="term" value="P:regulation of DNA-templated transcription"/>
    <property type="evidence" value="ECO:0007669"/>
    <property type="project" value="InterPro"/>
</dbReference>
<accession>A0A9X2C306</accession>
<organism evidence="10 11">
    <name type="scientific">Scleromatobacter humisilvae</name>
    <dbReference type="NCBI Taxonomy" id="2897159"/>
    <lineage>
        <taxon>Bacteria</taxon>
        <taxon>Pseudomonadati</taxon>
        <taxon>Pseudomonadota</taxon>
        <taxon>Betaproteobacteria</taxon>
        <taxon>Burkholderiales</taxon>
        <taxon>Sphaerotilaceae</taxon>
        <taxon>Scleromatobacter</taxon>
    </lineage>
</organism>
<evidence type="ECO:0000256" key="2">
    <source>
        <dbReference type="ARBA" id="ARBA00023012"/>
    </source>
</evidence>
<feature type="DNA-binding region" description="OmpR/PhoB-type" evidence="7">
    <location>
        <begin position="125"/>
        <end position="226"/>
    </location>
</feature>
<name>A0A9X2C306_9BURK</name>
<protein>
    <submittedName>
        <fullName evidence="10">Winged helix-turn-helix domain-containing protein</fullName>
    </submittedName>
</protein>
<sequence length="238" mass="26114">MNTHVLLLSDDELLSEFLRIDLAGLSIGLETAGSWDDAAVRLLRHDIRALVVDVAIPLLQSLQRIRTVRMLNRSLVIVVIASETEEASGVAAVRAGANSYLVKSAVPRELVRHLTDVPVAATPSTGATSLGRVIFERHAFRIVIDGTPVALSPREVSLLGLLILLHGRPVSKQQIQDAWMLAPSGWAGDRRRGNSVQVYVHRLRSKLAGTQLTIRTLRARGYCLELNSVRPHEVVPIR</sequence>
<dbReference type="GO" id="GO:0005829">
    <property type="term" value="C:cytosol"/>
    <property type="evidence" value="ECO:0007669"/>
    <property type="project" value="TreeGrafter"/>
</dbReference>
<evidence type="ECO:0000256" key="6">
    <source>
        <dbReference type="PROSITE-ProRule" id="PRU00169"/>
    </source>
</evidence>
<dbReference type="PROSITE" id="PS51755">
    <property type="entry name" value="OMPR_PHOB"/>
    <property type="match status" value="1"/>
</dbReference>
<dbReference type="Pfam" id="PF00486">
    <property type="entry name" value="Trans_reg_C"/>
    <property type="match status" value="1"/>
</dbReference>
<dbReference type="PANTHER" id="PTHR48111:SF1">
    <property type="entry name" value="TWO-COMPONENT RESPONSE REGULATOR ORR33"/>
    <property type="match status" value="1"/>
</dbReference>
<feature type="modified residue" description="4-aspartylphosphate" evidence="6">
    <location>
        <position position="53"/>
    </location>
</feature>
<dbReference type="GO" id="GO:0032993">
    <property type="term" value="C:protein-DNA complex"/>
    <property type="evidence" value="ECO:0007669"/>
    <property type="project" value="TreeGrafter"/>
</dbReference>
<reference evidence="10" key="1">
    <citation type="submission" date="2021-11" db="EMBL/GenBank/DDBJ databases">
        <title>BS-T2-15 a new species belonging to the Comamonadaceae family isolated from the soil of a French oak forest.</title>
        <authorList>
            <person name="Mieszkin S."/>
            <person name="Alain K."/>
        </authorList>
    </citation>
    <scope>NUCLEOTIDE SEQUENCE</scope>
    <source>
        <strain evidence="10">BS-T2-15</strain>
    </source>
</reference>
<evidence type="ECO:0000256" key="3">
    <source>
        <dbReference type="ARBA" id="ARBA00023015"/>
    </source>
</evidence>
<evidence type="ECO:0000313" key="11">
    <source>
        <dbReference type="Proteomes" id="UP001139353"/>
    </source>
</evidence>
<dbReference type="InterPro" id="IPR036388">
    <property type="entry name" value="WH-like_DNA-bd_sf"/>
</dbReference>
<dbReference type="InterPro" id="IPR001789">
    <property type="entry name" value="Sig_transdc_resp-reg_receiver"/>
</dbReference>
<evidence type="ECO:0000256" key="1">
    <source>
        <dbReference type="ARBA" id="ARBA00022553"/>
    </source>
</evidence>
<dbReference type="InterPro" id="IPR011006">
    <property type="entry name" value="CheY-like_superfamily"/>
</dbReference>
<evidence type="ECO:0000259" key="9">
    <source>
        <dbReference type="PROSITE" id="PS51755"/>
    </source>
</evidence>
<dbReference type="SMART" id="SM00448">
    <property type="entry name" value="REC"/>
    <property type="match status" value="1"/>
</dbReference>
<dbReference type="GO" id="GO:0000976">
    <property type="term" value="F:transcription cis-regulatory region binding"/>
    <property type="evidence" value="ECO:0007669"/>
    <property type="project" value="TreeGrafter"/>
</dbReference>
<dbReference type="PANTHER" id="PTHR48111">
    <property type="entry name" value="REGULATOR OF RPOS"/>
    <property type="match status" value="1"/>
</dbReference>
<dbReference type="EMBL" id="JAJLJH010000014">
    <property type="protein sequence ID" value="MCK9689416.1"/>
    <property type="molecule type" value="Genomic_DNA"/>
</dbReference>
<dbReference type="CDD" id="cd00156">
    <property type="entry name" value="REC"/>
    <property type="match status" value="1"/>
</dbReference>
<dbReference type="RefSeq" id="WP_275685465.1">
    <property type="nucleotide sequence ID" value="NZ_JAJLJH010000014.1"/>
</dbReference>
<evidence type="ECO:0000259" key="8">
    <source>
        <dbReference type="PROSITE" id="PS50110"/>
    </source>
</evidence>
<keyword evidence="2" id="KW-0902">Two-component regulatory system</keyword>
<dbReference type="Gene3D" id="3.40.50.2300">
    <property type="match status" value="1"/>
</dbReference>
<evidence type="ECO:0000313" key="10">
    <source>
        <dbReference type="EMBL" id="MCK9689416.1"/>
    </source>
</evidence>
<dbReference type="AlphaFoldDB" id="A0A9X2C306"/>
<keyword evidence="3" id="KW-0805">Transcription regulation</keyword>
<dbReference type="Gene3D" id="1.10.10.10">
    <property type="entry name" value="Winged helix-like DNA-binding domain superfamily/Winged helix DNA-binding domain"/>
    <property type="match status" value="1"/>
</dbReference>